<reference evidence="1 2" key="1">
    <citation type="submission" date="2021-06" db="EMBL/GenBank/DDBJ databases">
        <authorList>
            <person name="Kallberg Y."/>
            <person name="Tangrot J."/>
            <person name="Rosling A."/>
        </authorList>
    </citation>
    <scope>NUCLEOTIDE SEQUENCE [LARGE SCALE GENOMIC DNA]</scope>
    <source>
        <strain evidence="1 2">120-4 pot B 10/14</strain>
    </source>
</reference>
<proteinExistence type="predicted"/>
<comment type="caution">
    <text evidence="1">The sequence shown here is derived from an EMBL/GenBank/DDBJ whole genome shotgun (WGS) entry which is preliminary data.</text>
</comment>
<feature type="non-terminal residue" evidence="1">
    <location>
        <position position="1"/>
    </location>
</feature>
<dbReference type="EMBL" id="CAJVQB010025863">
    <property type="protein sequence ID" value="CAG8807352.1"/>
    <property type="molecule type" value="Genomic_DNA"/>
</dbReference>
<organism evidence="1 2">
    <name type="scientific">Gigaspora margarita</name>
    <dbReference type="NCBI Taxonomy" id="4874"/>
    <lineage>
        <taxon>Eukaryota</taxon>
        <taxon>Fungi</taxon>
        <taxon>Fungi incertae sedis</taxon>
        <taxon>Mucoromycota</taxon>
        <taxon>Glomeromycotina</taxon>
        <taxon>Glomeromycetes</taxon>
        <taxon>Diversisporales</taxon>
        <taxon>Gigasporaceae</taxon>
        <taxon>Gigaspora</taxon>
    </lineage>
</organism>
<dbReference type="Proteomes" id="UP000789901">
    <property type="component" value="Unassembled WGS sequence"/>
</dbReference>
<accession>A0ABN7VYP2</accession>
<name>A0ABN7VYP2_GIGMA</name>
<evidence type="ECO:0000313" key="2">
    <source>
        <dbReference type="Proteomes" id="UP000789901"/>
    </source>
</evidence>
<keyword evidence="2" id="KW-1185">Reference proteome</keyword>
<protein>
    <submittedName>
        <fullName evidence="1">19672_t:CDS:1</fullName>
    </submittedName>
</protein>
<sequence length="303" mass="35264">TDHQIVDSDNDNDEELHKGTLQLYIEGINAIIKKEVLHNTTLLHLVDAIQNRLNEEARYAQIMNKKNTNPTIGLPHIADSLIQKYLTSHILSLQRQQLSESFLYETIEVSFDWDKDFPEPENIMEDGYIEDDYNLNDNRDLISLHPPIRLCEANQPLISDNYIHVINFRYLAQLRTRNVLTPTLKKSISEKSRWSKGYGISKKALNLMIHLNCDNEFLQIMEVFIFLKTHELELLKNEKENNENIIESQQSVVANPYIAKCCSRPPKSFKNALENTTNMCQNSQNTKSTVDHIEQCEKKEKMY</sequence>
<evidence type="ECO:0000313" key="1">
    <source>
        <dbReference type="EMBL" id="CAG8807352.1"/>
    </source>
</evidence>
<gene>
    <name evidence="1" type="ORF">GMARGA_LOCUS24474</name>
</gene>